<organism evidence="1">
    <name type="scientific">Culicoides sonorensis</name>
    <name type="common">Biting midge</name>
    <dbReference type="NCBI Taxonomy" id="179676"/>
    <lineage>
        <taxon>Eukaryota</taxon>
        <taxon>Metazoa</taxon>
        <taxon>Ecdysozoa</taxon>
        <taxon>Arthropoda</taxon>
        <taxon>Hexapoda</taxon>
        <taxon>Insecta</taxon>
        <taxon>Pterygota</taxon>
        <taxon>Neoptera</taxon>
        <taxon>Endopterygota</taxon>
        <taxon>Diptera</taxon>
        <taxon>Nematocera</taxon>
        <taxon>Chironomoidea</taxon>
        <taxon>Ceratopogonidae</taxon>
        <taxon>Ceratopogoninae</taxon>
        <taxon>Culicoides</taxon>
        <taxon>Monoculicoides</taxon>
    </lineage>
</organism>
<protein>
    <submittedName>
        <fullName evidence="1">CSON015283 protein</fullName>
    </submittedName>
</protein>
<gene>
    <name evidence="1" type="primary">CSON015283</name>
</gene>
<name>A0A336MFJ4_CULSO</name>
<accession>A0A336MFJ4</accession>
<dbReference type="VEuPathDB" id="VectorBase:CSON015283"/>
<reference evidence="1" key="1">
    <citation type="submission" date="2018-07" db="EMBL/GenBank/DDBJ databases">
        <authorList>
            <person name="Quirk P.G."/>
            <person name="Krulwich T.A."/>
        </authorList>
    </citation>
    <scope>NUCLEOTIDE SEQUENCE</scope>
</reference>
<evidence type="ECO:0000313" key="1">
    <source>
        <dbReference type="EMBL" id="SSX28181.1"/>
    </source>
</evidence>
<dbReference type="AlphaFoldDB" id="A0A336MFJ4"/>
<dbReference type="EMBL" id="UFQT01000957">
    <property type="protein sequence ID" value="SSX28181.1"/>
    <property type="molecule type" value="Genomic_DNA"/>
</dbReference>
<sequence length="84" mass="9580">MESDLIRVDKKICIERLRRYMHKRTMIQSPEMKLNICCPPCNAHTSTSGSNNFGSRITEQSDLFSLIFARLFGFMASISALMCS</sequence>
<proteinExistence type="predicted"/>